<protein>
    <submittedName>
        <fullName evidence="1">Uncharacterized protein</fullName>
    </submittedName>
</protein>
<proteinExistence type="predicted"/>
<dbReference type="Proteomes" id="UP000594342">
    <property type="component" value="Unassembled WGS sequence"/>
</dbReference>
<sequence>MGRKKEKVHYQNIDEAIDIQEIKISKKVQMERERELKRKQLPNVSPSKRLRPNDIHRIVQHTDNSIFDEDKCCLWTGYITNLKNKRKGTYINFYFRDKKKVALHRLLYANFKGEISNKDYIKYSCANKGKCCNINHMVRFEYNAAEKDDEDIDSDDILDTEEDDDAKDEDKSFNNFKIVIY</sequence>
<reference evidence="1 2" key="1">
    <citation type="submission" date="2018-10" db="EMBL/GenBank/DDBJ databases">
        <authorList>
            <consortium name="IHU Genomes"/>
        </authorList>
    </citation>
    <scope>NUCLEOTIDE SEQUENCE [LARGE SCALE GENOMIC DNA]</scope>
    <source>
        <strain evidence="1 2">A1</strain>
    </source>
</reference>
<accession>A0A5K0U9A1</accession>
<evidence type="ECO:0000313" key="1">
    <source>
        <dbReference type="EMBL" id="VBB18002.1"/>
    </source>
</evidence>
<keyword evidence="2" id="KW-1185">Reference proteome</keyword>
<organism evidence="1 2">
    <name type="scientific">Yasminevirus sp. GU-2018</name>
    <dbReference type="NCBI Taxonomy" id="2420051"/>
    <lineage>
        <taxon>Viruses</taxon>
        <taxon>Varidnaviria</taxon>
        <taxon>Bamfordvirae</taxon>
        <taxon>Nucleocytoviricota</taxon>
        <taxon>Megaviricetes</taxon>
        <taxon>Imitervirales</taxon>
        <taxon>Mimiviridae</taxon>
        <taxon>Klosneuvirinae</taxon>
        <taxon>Yasminevirus</taxon>
        <taxon>Yasminevirus saudimassiliense</taxon>
    </lineage>
</organism>
<evidence type="ECO:0000313" key="2">
    <source>
        <dbReference type="Proteomes" id="UP000594342"/>
    </source>
</evidence>
<name>A0A5K0U9A1_9VIRU</name>
<comment type="caution">
    <text evidence="1">The sequence shown here is derived from an EMBL/GenBank/DDBJ whole genome shotgun (WGS) entry which is preliminary data.</text>
</comment>
<gene>
    <name evidence="1" type="ORF">YASMINEVIRUS_465</name>
</gene>
<dbReference type="EMBL" id="UPSH01000001">
    <property type="protein sequence ID" value="VBB18002.1"/>
    <property type="molecule type" value="Genomic_DNA"/>
</dbReference>